<evidence type="ECO:0000313" key="2">
    <source>
        <dbReference type="Proteomes" id="UP000075398"/>
    </source>
</evidence>
<evidence type="ECO:0000313" key="1">
    <source>
        <dbReference type="EMBL" id="KYC51673.1"/>
    </source>
</evidence>
<dbReference type="EMBL" id="LNGC01000051">
    <property type="protein sequence ID" value="KYC51673.1"/>
    <property type="molecule type" value="Genomic_DNA"/>
</dbReference>
<gene>
    <name evidence="1" type="ORF">AMQ22_01234</name>
</gene>
<dbReference type="Gene3D" id="2.160.20.110">
    <property type="match status" value="2"/>
</dbReference>
<comment type="caution">
    <text evidence="1">The sequence shown here is derived from an EMBL/GenBank/DDBJ whole genome shotgun (WGS) entry which is preliminary data.</text>
</comment>
<accession>A0A150J365</accession>
<reference evidence="1 2" key="1">
    <citation type="journal article" date="2016" name="ISME J.">
        <title>Chasing the elusive Euryarchaeota class WSA2: genomes reveal a uniquely fastidious methyl-reducing methanogen.</title>
        <authorList>
            <person name="Nobu M.K."/>
            <person name="Narihiro T."/>
            <person name="Kuroda K."/>
            <person name="Mei R."/>
            <person name="Liu W.T."/>
        </authorList>
    </citation>
    <scope>NUCLEOTIDE SEQUENCE [LARGE SCALE GENOMIC DNA]</scope>
    <source>
        <strain evidence="1">U1lsi0528_Bin055</strain>
    </source>
</reference>
<dbReference type="PATRIC" id="fig|1705409.3.peg.1278"/>
<protein>
    <recommendedName>
        <fullName evidence="3">The GLUG motif protein</fullName>
    </recommendedName>
</protein>
<name>A0A150J365_9EURY</name>
<evidence type="ECO:0008006" key="3">
    <source>
        <dbReference type="Google" id="ProtNLM"/>
    </source>
</evidence>
<dbReference type="Proteomes" id="UP000075398">
    <property type="component" value="Unassembled WGS sequence"/>
</dbReference>
<proteinExistence type="predicted"/>
<sequence length="786" mass="84562">MTITGSGTSADPYIIYTLDDLALIGTSPYTLNKYFKLNNDIDASPTQDPSYNGGTGWNPIGNSTTKFSGNFNGNNKTISGLFINKPTTDNIGLFGYTTTGFSIYNLILEVDITGQNNVGGLLGYYDEVSNSDGDRVWGITVHGEVTGNNQVGGIVGVKAHYGYIDDCYSDAVVSGANQVGGIFGQLLNLGYRGIVKYCDFDGVVNISGSRGGLIGGEANQDVTYCNAYGELNASATSDYIGGIIGYDISEDISYCNCYSNITGRNYVGGIVGTKTKYNAISFCRAYGVITGNERVGGIAGHHGTRGYGSTLQDCYFRGEINATGNYVGGIAGSCSWLIQRCLVSSDTVINSPNSSYVGGIVGLGNHGPINNCINLIDINGIDYVGGIAGKKELYDSYVEVQNYGNITGRDYVGGITGYFSNYDYAQDHKQCINYGNITGRNYVGGIAGRCDCRNWECYNRGKVSGQNNVGGIFGHLYSKYISRAYNTGQVIGTGTGIGGLVGSISGSGGDTNSFWDVETSGIAISARGTGKTTAEMKTQSTYTGWDFTTPVWLINPIFNDGYPYLNIPKFIRVLSPNGITSTEGLGIPLIRITVIHIMANGVPSTLLFGIPKLSAILRIQGIDGTIQLGIFKTLMEVALKGKGIKLLDFGTLKTLMEVRVVDGGIPSSIELGIPMAMYQISPEGIDNSITMGTITLIWDEFIRPNGLDSFISFGELVTYIRYWKENIEFTLKGSKTNFDQVGGDIRFLIETPSTEFELKKPTTRFELIQPRAGTKLKSQTIFELRK</sequence>
<dbReference type="AlphaFoldDB" id="A0A150J365"/>
<organism evidence="1 2">
    <name type="scientific">Candidatus Methanofastidiosum methylothiophilum</name>
    <dbReference type="NCBI Taxonomy" id="1705564"/>
    <lineage>
        <taxon>Archaea</taxon>
        <taxon>Methanobacteriati</taxon>
        <taxon>Methanobacteriota</taxon>
        <taxon>Stenosarchaea group</taxon>
        <taxon>Candidatus Methanofastidiosia</taxon>
        <taxon>Candidatus Methanofastidiosales</taxon>
        <taxon>Candidatus Methanofastidiosaceae</taxon>
        <taxon>Candidatus Methanofastidiosum</taxon>
    </lineage>
</organism>